<dbReference type="Proteomes" id="UP001273136">
    <property type="component" value="Unassembled WGS sequence"/>
</dbReference>
<reference evidence="1" key="1">
    <citation type="submission" date="2023-06" db="EMBL/GenBank/DDBJ databases">
        <title>Genome sequence of Methancorpusculaceae sp. Ag1.</title>
        <authorList>
            <person name="Protasov E."/>
            <person name="Platt K."/>
            <person name="Poehlein A."/>
            <person name="Daniel R."/>
            <person name="Brune A."/>
        </authorList>
    </citation>
    <scope>NUCLEOTIDE SEQUENCE</scope>
    <source>
        <strain evidence="1">Ag1</strain>
    </source>
</reference>
<accession>A0AAE4MDG8</accession>
<organism evidence="1 2">
    <name type="scientific">Methanorbis furvi</name>
    <dbReference type="NCBI Taxonomy" id="3028299"/>
    <lineage>
        <taxon>Archaea</taxon>
        <taxon>Methanobacteriati</taxon>
        <taxon>Methanobacteriota</taxon>
        <taxon>Stenosarchaea group</taxon>
        <taxon>Methanomicrobia</taxon>
        <taxon>Methanomicrobiales</taxon>
        <taxon>Methanocorpusculaceae</taxon>
        <taxon>Methanorbis</taxon>
    </lineage>
</organism>
<protein>
    <submittedName>
        <fullName evidence="1">Uncharacterized protein</fullName>
    </submittedName>
</protein>
<evidence type="ECO:0000313" key="1">
    <source>
        <dbReference type="EMBL" id="MDV0442361.1"/>
    </source>
</evidence>
<comment type="caution">
    <text evidence="1">The sequence shown here is derived from an EMBL/GenBank/DDBJ whole genome shotgun (WGS) entry which is preliminary data.</text>
</comment>
<evidence type="ECO:0000313" key="2">
    <source>
        <dbReference type="Proteomes" id="UP001273136"/>
    </source>
</evidence>
<name>A0AAE4MDG8_9EURY</name>
<dbReference type="EMBL" id="JAWDKA010000009">
    <property type="protein sequence ID" value="MDV0442361.1"/>
    <property type="molecule type" value="Genomic_DNA"/>
</dbReference>
<sequence length="115" mass="13400">MMGFLKKKQELTTEEYLSLMGDEILTGRIWTFIMNHAVRENRFDAVYLAHMGFGYVHGFCDGRVYPTEEMSTTGYAQYRALKQKCITDAYYIAGHESEIRELYDMGSDKEKRMGI</sequence>
<dbReference type="AlphaFoldDB" id="A0AAE4MDG8"/>
<proteinExistence type="predicted"/>
<keyword evidence="2" id="KW-1185">Reference proteome</keyword>
<gene>
    <name evidence="1" type="ORF">McpAg1_15990</name>
</gene>
<dbReference type="RefSeq" id="WP_338094782.1">
    <property type="nucleotide sequence ID" value="NZ_JAWDKA010000009.1"/>
</dbReference>